<gene>
    <name evidence="3" type="ORF">CLV84_1732</name>
</gene>
<sequence>MLYNRLFACGLLLVCTVPLRGQASARVAAFTVDAGAYDRWDTPVCSEMALDSTGAYSLVETTGDAPRPVAVQYADSRLCWRLSGETPAGQQRTFQLISEATGPSPEAVTAESAGGRVVFRIGEREVLTYQDAAVAVPEGVDPIFSRGGFIHPLRTLNGATLSRIQPPDHYHHYGVWGPWTHTRYRDREIDFWNLVRGQGTVDARGVSAVGDGAVYGDLTAARTYLIFQDSAVTENPTEVLDETVDLRVYATDPGAPGYLVDFTSVQRNITEFPLTVEAYRYQGFSIRATPEWNDDNVELITSAGYGKADGNGTRARWVKVSGPTEAGQAGLLMMTHPDNFNAPEQIRIWPVGANEGKENVFVNFNPAQDRDYVLQPGRAYERNYRLYVYDGQLDTVAANRLWQDFAYPPVVKRTDRAGALEGKRVLVYTRNGEGYVHENIPASVDALQQLGRDHGFSVTATEDPGVFTPDGLADFDVLVFSNTNNKIFDTPEQREVFRAYIEGGKSFVAIHSACGSERDWPWFAKTLGARFYRHPPRQDFDVVVVDEDHPSTDFLPPTWHIRDDECYYMTHLNPQNHVLLATDLTTVEDERASEYPGATFGDLFPAAWYNTAHGGRQWYTSLGHRSEHYRDPLFLRHILGGIEWAATKSK</sequence>
<dbReference type="Pfam" id="PF06283">
    <property type="entry name" value="ThuA"/>
    <property type="match status" value="1"/>
</dbReference>
<comment type="caution">
    <text evidence="3">The sequence shown here is derived from an EMBL/GenBank/DDBJ whole genome shotgun (WGS) entry which is preliminary data.</text>
</comment>
<dbReference type="InterPro" id="IPR029062">
    <property type="entry name" value="Class_I_gatase-like"/>
</dbReference>
<dbReference type="EMBL" id="PTJC01000005">
    <property type="protein sequence ID" value="PPK88761.1"/>
    <property type="molecule type" value="Genomic_DNA"/>
</dbReference>
<feature type="chain" id="PRO_5015503367" evidence="1">
    <location>
        <begin position="24"/>
        <end position="650"/>
    </location>
</feature>
<keyword evidence="4" id="KW-1185">Reference proteome</keyword>
<dbReference type="RefSeq" id="WP_104419292.1">
    <property type="nucleotide sequence ID" value="NZ_PTJC01000005.1"/>
</dbReference>
<reference evidence="3 4" key="1">
    <citation type="submission" date="2018-02" db="EMBL/GenBank/DDBJ databases">
        <title>Genomic Encyclopedia of Archaeal and Bacterial Type Strains, Phase II (KMG-II): from individual species to whole genera.</title>
        <authorList>
            <person name="Goeker M."/>
        </authorList>
    </citation>
    <scope>NUCLEOTIDE SEQUENCE [LARGE SCALE GENOMIC DNA]</scope>
    <source>
        <strain evidence="3 4">DSM 29526</strain>
    </source>
</reference>
<name>A0A2S6IB78_9BACT</name>
<dbReference type="InterPro" id="IPR029475">
    <property type="entry name" value="DUF6807"/>
</dbReference>
<keyword evidence="3" id="KW-0315">Glutamine amidotransferase</keyword>
<dbReference type="AlphaFoldDB" id="A0A2S6IB78"/>
<dbReference type="SUPFAM" id="SSF52317">
    <property type="entry name" value="Class I glutamine amidotransferase-like"/>
    <property type="match status" value="1"/>
</dbReference>
<proteinExistence type="predicted"/>
<dbReference type="Proteomes" id="UP000237662">
    <property type="component" value="Unassembled WGS sequence"/>
</dbReference>
<evidence type="ECO:0000313" key="3">
    <source>
        <dbReference type="EMBL" id="PPK88761.1"/>
    </source>
</evidence>
<dbReference type="PANTHER" id="PTHR40469:SF2">
    <property type="entry name" value="GALACTOSE-BINDING DOMAIN-LIKE SUPERFAMILY PROTEIN"/>
    <property type="match status" value="1"/>
</dbReference>
<dbReference type="Gene3D" id="3.40.50.880">
    <property type="match status" value="1"/>
</dbReference>
<evidence type="ECO:0000313" key="4">
    <source>
        <dbReference type="Proteomes" id="UP000237662"/>
    </source>
</evidence>
<organism evidence="3 4">
    <name type="scientific">Neolewinella xylanilytica</name>
    <dbReference type="NCBI Taxonomy" id="1514080"/>
    <lineage>
        <taxon>Bacteria</taxon>
        <taxon>Pseudomonadati</taxon>
        <taxon>Bacteroidota</taxon>
        <taxon>Saprospiria</taxon>
        <taxon>Saprospirales</taxon>
        <taxon>Lewinellaceae</taxon>
        <taxon>Neolewinella</taxon>
    </lineage>
</organism>
<feature type="domain" description="ThuA-like" evidence="2">
    <location>
        <begin position="424"/>
        <end position="645"/>
    </location>
</feature>
<feature type="signal peptide" evidence="1">
    <location>
        <begin position="1"/>
        <end position="23"/>
    </location>
</feature>
<dbReference type="Pfam" id="PF14100">
    <property type="entry name" value="DUF6807"/>
    <property type="match status" value="1"/>
</dbReference>
<dbReference type="InterPro" id="IPR029010">
    <property type="entry name" value="ThuA-like"/>
</dbReference>
<evidence type="ECO:0000256" key="1">
    <source>
        <dbReference type="SAM" id="SignalP"/>
    </source>
</evidence>
<evidence type="ECO:0000259" key="2">
    <source>
        <dbReference type="Pfam" id="PF06283"/>
    </source>
</evidence>
<protein>
    <submittedName>
        <fullName evidence="3">Type 1 glutamine amidotransferase</fullName>
    </submittedName>
</protein>
<dbReference type="OrthoDB" id="2540540at2"/>
<accession>A0A2S6IB78</accession>
<dbReference type="PANTHER" id="PTHR40469">
    <property type="entry name" value="SECRETED GLYCOSYL HYDROLASE"/>
    <property type="match status" value="1"/>
</dbReference>
<keyword evidence="3" id="KW-0808">Transferase</keyword>
<keyword evidence="1" id="KW-0732">Signal</keyword>
<dbReference type="GO" id="GO:0016740">
    <property type="term" value="F:transferase activity"/>
    <property type="evidence" value="ECO:0007669"/>
    <property type="project" value="UniProtKB-KW"/>
</dbReference>